<dbReference type="STRING" id="1328313.DS2_15129"/>
<proteinExistence type="inferred from homology"/>
<dbReference type="Proteomes" id="UP000019276">
    <property type="component" value="Unassembled WGS sequence"/>
</dbReference>
<comment type="similarity">
    <text evidence="2 7">Belongs to the thioredoxin family. DsbC subfamily.</text>
</comment>
<evidence type="ECO:0000313" key="10">
    <source>
        <dbReference type="EMBL" id="EWH08872.1"/>
    </source>
</evidence>
<dbReference type="OrthoDB" id="12976at2"/>
<evidence type="ECO:0000259" key="8">
    <source>
        <dbReference type="Pfam" id="PF10411"/>
    </source>
</evidence>
<keyword evidence="3 7" id="KW-0732">Signal</keyword>
<dbReference type="SUPFAM" id="SSF52833">
    <property type="entry name" value="Thioredoxin-like"/>
    <property type="match status" value="1"/>
</dbReference>
<protein>
    <recommendedName>
        <fullName evidence="7">Thiol:disulfide interchange protein</fullName>
    </recommendedName>
</protein>
<dbReference type="EMBL" id="ARZY01000034">
    <property type="protein sequence ID" value="EWH08872.1"/>
    <property type="molecule type" value="Genomic_DNA"/>
</dbReference>
<dbReference type="CDD" id="cd03020">
    <property type="entry name" value="DsbA_DsbC_DsbG"/>
    <property type="match status" value="1"/>
</dbReference>
<keyword evidence="11" id="KW-1185">Reference proteome</keyword>
<dbReference type="InterPro" id="IPR009094">
    <property type="entry name" value="DiS-bond_isomerase_DsbC/G_N_sf"/>
</dbReference>
<keyword evidence="6 7" id="KW-0676">Redox-active center</keyword>
<dbReference type="AlphaFoldDB" id="W7QIV5"/>
<comment type="caution">
    <text evidence="10">The sequence shown here is derived from an EMBL/GenBank/DDBJ whole genome shotgun (WGS) entry which is preliminary data.</text>
</comment>
<dbReference type="Pfam" id="PF13098">
    <property type="entry name" value="Thioredoxin_2"/>
    <property type="match status" value="1"/>
</dbReference>
<dbReference type="RefSeq" id="WP_051479923.1">
    <property type="nucleotide sequence ID" value="NZ_ARZY01000034.1"/>
</dbReference>
<comment type="subcellular location">
    <subcellularLocation>
        <location evidence="1 7">Periplasm</location>
    </subcellularLocation>
</comment>
<evidence type="ECO:0000256" key="3">
    <source>
        <dbReference type="ARBA" id="ARBA00022729"/>
    </source>
</evidence>
<sequence length="240" mass="26274">MFNTKISKFLTAIAVVACTSNIAHAVEKTYPEIDTAVAKLGLQVQDIVDVPLEGMKGVLTDKGLFYVSEDGTMLLHGTLFNLKEGMRNESEAILSKVRISQLGKFKGDLIEYKAKNEKYAINVFTDITCGYCRKLHQQIEEYNDLGITVRYLAFPRGGVASQSYRDMVSVWCAKDPAQAMNDAKLKGQVAAKSCSNPVVDHYNFGAQIGVSGTPAIILEDGTLVPGYRPPQDMLQVLQGS</sequence>
<organism evidence="10 11">
    <name type="scientific">Catenovulum agarivorans DS-2</name>
    <dbReference type="NCBI Taxonomy" id="1328313"/>
    <lineage>
        <taxon>Bacteria</taxon>
        <taxon>Pseudomonadati</taxon>
        <taxon>Pseudomonadota</taxon>
        <taxon>Gammaproteobacteria</taxon>
        <taxon>Alteromonadales</taxon>
        <taxon>Alteromonadaceae</taxon>
        <taxon>Catenovulum</taxon>
    </lineage>
</organism>
<feature type="signal peptide" evidence="7">
    <location>
        <begin position="1"/>
        <end position="25"/>
    </location>
</feature>
<dbReference type="GO" id="GO:0016853">
    <property type="term" value="F:isomerase activity"/>
    <property type="evidence" value="ECO:0007669"/>
    <property type="project" value="UniProtKB-KW"/>
</dbReference>
<evidence type="ECO:0000256" key="1">
    <source>
        <dbReference type="ARBA" id="ARBA00004418"/>
    </source>
</evidence>
<keyword evidence="5" id="KW-1015">Disulfide bond</keyword>
<dbReference type="PATRIC" id="fig|1328313.3.peg.3083"/>
<dbReference type="InterPro" id="IPR018950">
    <property type="entry name" value="DiS-bond_isomerase_DsbC/G_N"/>
</dbReference>
<dbReference type="Gene3D" id="3.10.450.70">
    <property type="entry name" value="Disulphide bond isomerase, DsbC/G, N-terminal"/>
    <property type="match status" value="1"/>
</dbReference>
<evidence type="ECO:0000256" key="6">
    <source>
        <dbReference type="ARBA" id="ARBA00023284"/>
    </source>
</evidence>
<dbReference type="InterPro" id="IPR033954">
    <property type="entry name" value="DiS-bond_Isoase_DsbC/G"/>
</dbReference>
<evidence type="ECO:0000256" key="7">
    <source>
        <dbReference type="RuleBase" id="RU364038"/>
    </source>
</evidence>
<dbReference type="NCBIfam" id="NF008129">
    <property type="entry name" value="PRK10877.1"/>
    <property type="match status" value="1"/>
</dbReference>
<keyword evidence="4 7" id="KW-0574">Periplasm</keyword>
<dbReference type="InterPro" id="IPR036249">
    <property type="entry name" value="Thioredoxin-like_sf"/>
</dbReference>
<accession>W7QIV5</accession>
<evidence type="ECO:0000259" key="9">
    <source>
        <dbReference type="Pfam" id="PF13098"/>
    </source>
</evidence>
<keyword evidence="10" id="KW-0413">Isomerase</keyword>
<evidence type="ECO:0000256" key="5">
    <source>
        <dbReference type="ARBA" id="ARBA00023157"/>
    </source>
</evidence>
<dbReference type="PANTHER" id="PTHR35272:SF3">
    <property type="entry name" value="THIOL:DISULFIDE INTERCHANGE PROTEIN DSBC"/>
    <property type="match status" value="1"/>
</dbReference>
<dbReference type="Pfam" id="PF10411">
    <property type="entry name" value="DsbC_N"/>
    <property type="match status" value="1"/>
</dbReference>
<comment type="function">
    <text evidence="7">Required for disulfide bond formation in some periplasmic proteins. Acts by transferring its disulfide bond to other proteins and is reduced in the process.</text>
</comment>
<feature type="domain" description="Disulphide bond isomerase DsbC/G N-terminal" evidence="8">
    <location>
        <begin position="33"/>
        <end position="85"/>
    </location>
</feature>
<dbReference type="InterPro" id="IPR051470">
    <property type="entry name" value="Thiol:disulfide_interchange"/>
</dbReference>
<reference evidence="10 11" key="1">
    <citation type="journal article" date="2014" name="Genome Announc.">
        <title>Draft Genome Sequence of the Agar-Degrading Bacterium Catenovulum sp. Strain DS-2, Isolated from Intestines of Haliotis diversicolor.</title>
        <authorList>
            <person name="Shan D."/>
            <person name="Li X."/>
            <person name="Gu Z."/>
            <person name="Wei G."/>
            <person name="Gao Z."/>
            <person name="Shao Z."/>
        </authorList>
    </citation>
    <scope>NUCLEOTIDE SEQUENCE [LARGE SCALE GENOMIC DNA]</scope>
    <source>
        <strain evidence="10 11">DS-2</strain>
    </source>
</reference>
<evidence type="ECO:0000256" key="2">
    <source>
        <dbReference type="ARBA" id="ARBA00009813"/>
    </source>
</evidence>
<dbReference type="GO" id="GO:0042597">
    <property type="term" value="C:periplasmic space"/>
    <property type="evidence" value="ECO:0007669"/>
    <property type="project" value="UniProtKB-SubCell"/>
</dbReference>
<name>W7QIV5_9ALTE</name>
<dbReference type="InterPro" id="IPR012336">
    <property type="entry name" value="Thioredoxin-like_fold"/>
</dbReference>
<gene>
    <name evidence="10" type="ORF">DS2_15129</name>
</gene>
<feature type="domain" description="Thioredoxin-like fold" evidence="9">
    <location>
        <begin position="114"/>
        <end position="237"/>
    </location>
</feature>
<dbReference type="eggNOG" id="COG1651">
    <property type="taxonomic scope" value="Bacteria"/>
</dbReference>
<evidence type="ECO:0000313" key="11">
    <source>
        <dbReference type="Proteomes" id="UP000019276"/>
    </source>
</evidence>
<dbReference type="SUPFAM" id="SSF54423">
    <property type="entry name" value="DsbC/DsbG N-terminal domain-like"/>
    <property type="match status" value="1"/>
</dbReference>
<dbReference type="Gene3D" id="3.40.30.10">
    <property type="entry name" value="Glutaredoxin"/>
    <property type="match status" value="1"/>
</dbReference>
<feature type="chain" id="PRO_5010000601" description="Thiol:disulfide interchange protein" evidence="7">
    <location>
        <begin position="26"/>
        <end position="240"/>
    </location>
</feature>
<evidence type="ECO:0000256" key="4">
    <source>
        <dbReference type="ARBA" id="ARBA00022764"/>
    </source>
</evidence>
<dbReference type="PANTHER" id="PTHR35272">
    <property type="entry name" value="THIOL:DISULFIDE INTERCHANGE PROTEIN DSBC-RELATED"/>
    <property type="match status" value="1"/>
</dbReference>